<feature type="transmembrane region" description="Helical" evidence="2">
    <location>
        <begin position="221"/>
        <end position="240"/>
    </location>
</feature>
<keyword evidence="2" id="KW-0812">Transmembrane</keyword>
<feature type="transmembrane region" description="Helical" evidence="2">
    <location>
        <begin position="166"/>
        <end position="184"/>
    </location>
</feature>
<dbReference type="OrthoDB" id="6283504at2"/>
<reference evidence="3 4" key="1">
    <citation type="submission" date="2016-12" db="EMBL/GenBank/DDBJ databases">
        <authorList>
            <person name="Song W.-J."/>
            <person name="Kurnit D.M."/>
        </authorList>
    </citation>
    <scope>NUCLEOTIDE SEQUENCE [LARGE SCALE GENOMIC DNA]</scope>
    <source>
        <strain evidence="3 4">CECT 9026</strain>
    </source>
</reference>
<evidence type="ECO:0000313" key="3">
    <source>
        <dbReference type="EMBL" id="SIO96510.1"/>
    </source>
</evidence>
<dbReference type="AlphaFoldDB" id="A0A1N6MAZ4"/>
<proteinExistence type="predicted"/>
<feature type="compositionally biased region" description="Low complexity" evidence="1">
    <location>
        <begin position="1"/>
        <end position="28"/>
    </location>
</feature>
<dbReference type="RefSeq" id="WP_074374941.1">
    <property type="nucleotide sequence ID" value="NZ_AP024908.1"/>
</dbReference>
<evidence type="ECO:0000313" key="4">
    <source>
        <dbReference type="Proteomes" id="UP000184774"/>
    </source>
</evidence>
<sequence length="361" mass="39696">MSPTTASKQQAQQGPSQQRASQQRESQQGTPAEKSPTSHQQKTSSSGQTAPADQSSAPPISRWWLLCAIVMLGGAVLLWFPGSFSPSGGEPSRDLSHDPVYHANLLYLTHTEQEVGTELLHLLELDALISVAGSSQFGVSFIVDMNVEVGRILKRLNQVLERGTEAIAMSLAAIALLRVFVIGAELATPWLFLIFVGLSLSWLILALFHRAILQWSVARKLLRLTATLFLLCWLIIPYALHLSVVVATVIEQGFTEPTSFGYFSEVAGELKGHPRHHRDLKGHAKSSVKLLHKATSAKLHHKVERGLLVVIQFAIKMLLGLIVVPLGLSVLLHHLLCRVLLHHFMVEKGMVKKVIAETHHP</sequence>
<keyword evidence="2" id="KW-1133">Transmembrane helix</keyword>
<feature type="transmembrane region" description="Helical" evidence="2">
    <location>
        <begin position="63"/>
        <end position="82"/>
    </location>
</feature>
<feature type="region of interest" description="Disordered" evidence="1">
    <location>
        <begin position="1"/>
        <end position="56"/>
    </location>
</feature>
<dbReference type="Proteomes" id="UP000184774">
    <property type="component" value="Unassembled WGS sequence"/>
</dbReference>
<feature type="transmembrane region" description="Helical" evidence="2">
    <location>
        <begin position="127"/>
        <end position="145"/>
    </location>
</feature>
<feature type="compositionally biased region" description="Polar residues" evidence="1">
    <location>
        <begin position="35"/>
        <end position="56"/>
    </location>
</feature>
<dbReference type="EMBL" id="FSSB01000030">
    <property type="protein sequence ID" value="SIO96510.1"/>
    <property type="molecule type" value="Genomic_DNA"/>
</dbReference>
<organism evidence="3 4">
    <name type="scientific">Vibrio spartinae</name>
    <dbReference type="NCBI Taxonomy" id="1918945"/>
    <lineage>
        <taxon>Bacteria</taxon>
        <taxon>Pseudomonadati</taxon>
        <taxon>Pseudomonadota</taxon>
        <taxon>Gammaproteobacteria</taxon>
        <taxon>Vibrionales</taxon>
        <taxon>Vibrionaceae</taxon>
        <taxon>Vibrio</taxon>
    </lineage>
</organism>
<gene>
    <name evidence="3" type="ORF">VSP9026_04299</name>
</gene>
<evidence type="ECO:0000256" key="2">
    <source>
        <dbReference type="SAM" id="Phobius"/>
    </source>
</evidence>
<feature type="transmembrane region" description="Helical" evidence="2">
    <location>
        <begin position="190"/>
        <end position="209"/>
    </location>
</feature>
<name>A0A1N6MAZ4_9VIBR</name>
<keyword evidence="2" id="KW-0472">Membrane</keyword>
<accession>A0A1N6MAZ4</accession>
<feature type="transmembrane region" description="Helical" evidence="2">
    <location>
        <begin position="317"/>
        <end position="341"/>
    </location>
</feature>
<protein>
    <submittedName>
        <fullName evidence="3">Uncharacterized protein</fullName>
    </submittedName>
</protein>
<evidence type="ECO:0000256" key="1">
    <source>
        <dbReference type="SAM" id="MobiDB-lite"/>
    </source>
</evidence>